<evidence type="ECO:0000256" key="3">
    <source>
        <dbReference type="ARBA" id="ARBA00022692"/>
    </source>
</evidence>
<protein>
    <submittedName>
        <fullName evidence="7">Cytochrome c oxidase subunit 4</fullName>
    </submittedName>
</protein>
<dbReference type="Pfam" id="PF03626">
    <property type="entry name" value="COX4_pro"/>
    <property type="match status" value="1"/>
</dbReference>
<evidence type="ECO:0000256" key="5">
    <source>
        <dbReference type="ARBA" id="ARBA00023136"/>
    </source>
</evidence>
<keyword evidence="8" id="KW-1185">Reference proteome</keyword>
<evidence type="ECO:0000313" key="7">
    <source>
        <dbReference type="EMBL" id="SFS63289.1"/>
    </source>
</evidence>
<evidence type="ECO:0000256" key="1">
    <source>
        <dbReference type="ARBA" id="ARBA00004651"/>
    </source>
</evidence>
<dbReference type="OrthoDB" id="2989516at2"/>
<dbReference type="GO" id="GO:0005886">
    <property type="term" value="C:plasma membrane"/>
    <property type="evidence" value="ECO:0007669"/>
    <property type="project" value="UniProtKB-SubCell"/>
</dbReference>
<dbReference type="AlphaFoldDB" id="A0A1I6REX5"/>
<feature type="transmembrane region" description="Helical" evidence="6">
    <location>
        <begin position="24"/>
        <end position="45"/>
    </location>
</feature>
<dbReference type="EMBL" id="FPAA01000005">
    <property type="protein sequence ID" value="SFS63289.1"/>
    <property type="molecule type" value="Genomic_DNA"/>
</dbReference>
<proteinExistence type="predicted"/>
<gene>
    <name evidence="7" type="ORF">SAMN05444972_10546</name>
</gene>
<feature type="transmembrane region" description="Helical" evidence="6">
    <location>
        <begin position="82"/>
        <end position="103"/>
    </location>
</feature>
<organism evidence="7 8">
    <name type="scientific">Marininema halotolerans</name>
    <dbReference type="NCBI Taxonomy" id="1155944"/>
    <lineage>
        <taxon>Bacteria</taxon>
        <taxon>Bacillati</taxon>
        <taxon>Bacillota</taxon>
        <taxon>Bacilli</taxon>
        <taxon>Bacillales</taxon>
        <taxon>Thermoactinomycetaceae</taxon>
        <taxon>Marininema</taxon>
    </lineage>
</organism>
<keyword evidence="5 6" id="KW-0472">Membrane</keyword>
<evidence type="ECO:0000256" key="2">
    <source>
        <dbReference type="ARBA" id="ARBA00022475"/>
    </source>
</evidence>
<keyword evidence="4 6" id="KW-1133">Transmembrane helix</keyword>
<reference evidence="8" key="1">
    <citation type="submission" date="2016-10" db="EMBL/GenBank/DDBJ databases">
        <authorList>
            <person name="Varghese N."/>
            <person name="Submissions S."/>
        </authorList>
    </citation>
    <scope>NUCLEOTIDE SEQUENCE [LARGE SCALE GENOMIC DNA]</scope>
    <source>
        <strain evidence="8">DSM 45789</strain>
    </source>
</reference>
<comment type="subcellular location">
    <subcellularLocation>
        <location evidence="1">Cell membrane</location>
        <topology evidence="1">Multi-pass membrane protein</topology>
    </subcellularLocation>
</comment>
<accession>A0A1I6REX5</accession>
<dbReference type="InterPro" id="IPR005171">
    <property type="entry name" value="Cyt_c_oxidase_su4_prok"/>
</dbReference>
<evidence type="ECO:0000313" key="8">
    <source>
        <dbReference type="Proteomes" id="UP000198660"/>
    </source>
</evidence>
<sequence length="104" mass="11567">MAEIQPSVQKKVQSTEKKVGEAKYVFPFVWMLLMTAASFVLVSTGFVPLKWLIPMIILLAIGQVLVQLFTFMHLEDKGTRMFIIFTAGGAVVAITCILAMLFLV</sequence>
<keyword evidence="3 6" id="KW-0812">Transmembrane</keyword>
<dbReference type="Proteomes" id="UP000198660">
    <property type="component" value="Unassembled WGS sequence"/>
</dbReference>
<keyword evidence="2" id="KW-1003">Cell membrane</keyword>
<evidence type="ECO:0000256" key="6">
    <source>
        <dbReference type="SAM" id="Phobius"/>
    </source>
</evidence>
<feature type="transmembrane region" description="Helical" evidence="6">
    <location>
        <begin position="51"/>
        <end position="70"/>
    </location>
</feature>
<evidence type="ECO:0000256" key="4">
    <source>
        <dbReference type="ARBA" id="ARBA00022989"/>
    </source>
</evidence>
<dbReference type="RefSeq" id="WP_091836265.1">
    <property type="nucleotide sequence ID" value="NZ_FPAA01000005.1"/>
</dbReference>
<name>A0A1I6REX5_9BACL</name>